<feature type="domain" description="ABM" evidence="1">
    <location>
        <begin position="3"/>
        <end position="64"/>
    </location>
</feature>
<accession>A0A2V4APQ2</accession>
<dbReference type="Pfam" id="PF03992">
    <property type="entry name" value="ABM"/>
    <property type="match status" value="1"/>
</dbReference>
<evidence type="ECO:0000313" key="3">
    <source>
        <dbReference type="Proteomes" id="UP000249915"/>
    </source>
</evidence>
<comment type="caution">
    <text evidence="2">The sequence shown here is derived from an EMBL/GenBank/DDBJ whole genome shotgun (WGS) entry which is preliminary data.</text>
</comment>
<dbReference type="RefSeq" id="WP_112283157.1">
    <property type="nucleotide sequence ID" value="NZ_MASW01000005.1"/>
</dbReference>
<organism evidence="2 3">
    <name type="scientific">Prauserella muralis</name>
    <dbReference type="NCBI Taxonomy" id="588067"/>
    <lineage>
        <taxon>Bacteria</taxon>
        <taxon>Bacillati</taxon>
        <taxon>Actinomycetota</taxon>
        <taxon>Actinomycetes</taxon>
        <taxon>Pseudonocardiales</taxon>
        <taxon>Pseudonocardiaceae</taxon>
        <taxon>Prauserella</taxon>
    </lineage>
</organism>
<name>A0A2V4APQ2_9PSEU</name>
<gene>
    <name evidence="2" type="ORF">BAY60_22225</name>
</gene>
<dbReference type="InterPro" id="IPR011008">
    <property type="entry name" value="Dimeric_a/b-barrel"/>
</dbReference>
<dbReference type="Proteomes" id="UP000249915">
    <property type="component" value="Unassembled WGS sequence"/>
</dbReference>
<sequence>MSVIRITRFTADPARAEELAGTHATLVAAVRAASPGPAEARLARLDEHTWMSVWRWDSAEDAEATSAAAASLPEPRAAFALVSDPTAEQGEIVDER</sequence>
<reference evidence="2 3" key="1">
    <citation type="submission" date="2016-07" db="EMBL/GenBank/DDBJ databases">
        <title>Draft genome sequence of Prauserella muralis DSM 45305, isolated from a mould-covered wall in an indoor environment.</title>
        <authorList>
            <person name="Ruckert C."/>
            <person name="Albersmeier A."/>
            <person name="Jiang C.-L."/>
            <person name="Jiang Y."/>
            <person name="Kalinowski J."/>
            <person name="Schneider O."/>
            <person name="Winkler A."/>
            <person name="Zotchev S.B."/>
        </authorList>
    </citation>
    <scope>NUCLEOTIDE SEQUENCE [LARGE SCALE GENOMIC DNA]</scope>
    <source>
        <strain evidence="2 3">DSM 45305</strain>
    </source>
</reference>
<protein>
    <recommendedName>
        <fullName evidence="1">ABM domain-containing protein</fullName>
    </recommendedName>
</protein>
<dbReference type="OrthoDB" id="255603at2"/>
<dbReference type="SUPFAM" id="SSF54909">
    <property type="entry name" value="Dimeric alpha+beta barrel"/>
    <property type="match status" value="1"/>
</dbReference>
<keyword evidence="3" id="KW-1185">Reference proteome</keyword>
<dbReference type="InterPro" id="IPR007138">
    <property type="entry name" value="ABM_dom"/>
</dbReference>
<dbReference type="EMBL" id="MASW01000005">
    <property type="protein sequence ID" value="PXY22557.1"/>
    <property type="molecule type" value="Genomic_DNA"/>
</dbReference>
<evidence type="ECO:0000313" key="2">
    <source>
        <dbReference type="EMBL" id="PXY22557.1"/>
    </source>
</evidence>
<dbReference type="AlphaFoldDB" id="A0A2V4APQ2"/>
<evidence type="ECO:0000259" key="1">
    <source>
        <dbReference type="Pfam" id="PF03992"/>
    </source>
</evidence>
<proteinExistence type="predicted"/>